<dbReference type="GO" id="GO:0005794">
    <property type="term" value="C:Golgi apparatus"/>
    <property type="evidence" value="ECO:0007669"/>
    <property type="project" value="TreeGrafter"/>
</dbReference>
<evidence type="ECO:0000256" key="6">
    <source>
        <dbReference type="SAM" id="MobiDB-lite"/>
    </source>
</evidence>
<dbReference type="GO" id="GO:0072583">
    <property type="term" value="P:clathrin-dependent endocytosis"/>
    <property type="evidence" value="ECO:0007669"/>
    <property type="project" value="TreeGrafter"/>
</dbReference>
<accession>A0A7K6WWA2</accession>
<feature type="transmembrane region" description="Helical" evidence="7">
    <location>
        <begin position="301"/>
        <end position="327"/>
    </location>
</feature>
<dbReference type="AlphaFoldDB" id="A0A7K6WWA2"/>
<feature type="transmembrane region" description="Helical" evidence="7">
    <location>
        <begin position="266"/>
        <end position="289"/>
    </location>
</feature>
<dbReference type="Pfam" id="PF06814">
    <property type="entry name" value="GOST_TM"/>
    <property type="match status" value="1"/>
</dbReference>
<evidence type="ECO:0000259" key="8">
    <source>
        <dbReference type="Pfam" id="PF06814"/>
    </source>
</evidence>
<evidence type="ECO:0000256" key="1">
    <source>
        <dbReference type="ARBA" id="ARBA00004141"/>
    </source>
</evidence>
<evidence type="ECO:0000256" key="3">
    <source>
        <dbReference type="ARBA" id="ARBA00022729"/>
    </source>
</evidence>
<evidence type="ECO:0000256" key="4">
    <source>
        <dbReference type="ARBA" id="ARBA00022989"/>
    </source>
</evidence>
<dbReference type="InterPro" id="IPR053937">
    <property type="entry name" value="GOST_TM"/>
</dbReference>
<feature type="transmembrane region" description="Helical" evidence="7">
    <location>
        <begin position="411"/>
        <end position="432"/>
    </location>
</feature>
<dbReference type="GO" id="GO:0032050">
    <property type="term" value="F:clathrin heavy chain binding"/>
    <property type="evidence" value="ECO:0007669"/>
    <property type="project" value="TreeGrafter"/>
</dbReference>
<keyword evidence="5 7" id="KW-0472">Membrane</keyword>
<dbReference type="InterPro" id="IPR009637">
    <property type="entry name" value="GPR107/GPR108-like"/>
</dbReference>
<name>A0A7K6WWA2_STECA</name>
<evidence type="ECO:0000256" key="5">
    <source>
        <dbReference type="ARBA" id="ARBA00023136"/>
    </source>
</evidence>
<organism evidence="9 10">
    <name type="scientific">Steatornis caripensis</name>
    <name type="common">Oilbird</name>
    <dbReference type="NCBI Taxonomy" id="48435"/>
    <lineage>
        <taxon>Eukaryota</taxon>
        <taxon>Metazoa</taxon>
        <taxon>Chordata</taxon>
        <taxon>Craniata</taxon>
        <taxon>Vertebrata</taxon>
        <taxon>Euteleostomi</taxon>
        <taxon>Archelosauria</taxon>
        <taxon>Archosauria</taxon>
        <taxon>Dinosauria</taxon>
        <taxon>Saurischia</taxon>
        <taxon>Theropoda</taxon>
        <taxon>Coelurosauria</taxon>
        <taxon>Aves</taxon>
        <taxon>Neognathae</taxon>
        <taxon>Neoaves</taxon>
        <taxon>Strisores</taxon>
        <taxon>Caprimulgiformes</taxon>
        <taxon>Steatornithidae</taxon>
        <taxon>Steatornis</taxon>
    </lineage>
</organism>
<keyword evidence="3" id="KW-0732">Signal</keyword>
<dbReference type="GO" id="GO:0030136">
    <property type="term" value="C:clathrin-coated vesicle"/>
    <property type="evidence" value="ECO:0007669"/>
    <property type="project" value="TreeGrafter"/>
</dbReference>
<protein>
    <submittedName>
        <fullName evidence="9">GP107 protein</fullName>
    </submittedName>
</protein>
<dbReference type="OrthoDB" id="29657at2759"/>
<dbReference type="Proteomes" id="UP000516988">
    <property type="component" value="Unassembled WGS sequence"/>
</dbReference>
<dbReference type="EMBL" id="VZSC01017926">
    <property type="protein sequence ID" value="NWX51602.1"/>
    <property type="molecule type" value="Genomic_DNA"/>
</dbReference>
<keyword evidence="10" id="KW-1185">Reference proteome</keyword>
<feature type="compositionally biased region" description="Polar residues" evidence="6">
    <location>
        <begin position="125"/>
        <end position="148"/>
    </location>
</feature>
<comment type="caution">
    <text evidence="9">The sequence shown here is derived from an EMBL/GenBank/DDBJ whole genome shotgun (WGS) entry which is preliminary data.</text>
</comment>
<feature type="transmembrane region" description="Helical" evidence="7">
    <location>
        <begin position="369"/>
        <end position="391"/>
    </location>
</feature>
<dbReference type="PANTHER" id="PTHR21229:SF12">
    <property type="entry name" value="PROTEIN GPR107"/>
    <property type="match status" value="1"/>
</dbReference>
<gene>
    <name evidence="9" type="primary">Gpr107</name>
    <name evidence="9" type="ORF">STECAR_R12299</name>
</gene>
<feature type="transmembrane region" description="Helical" evidence="7">
    <location>
        <begin position="438"/>
        <end position="460"/>
    </location>
</feature>
<sequence>TSFPFLQDDVRQKVHLNTFGFFKDGFMKVNVSNLSLKPPVGSDDKSSLSVGFSLDRTRNDGFSTYLDEEVDYCILKKKPEQDVSVVILLLDFKTEVVKVRFSAEASSVLPKISFLSEENVTALSTKPLQTSEQSSDSGKNPAKTSQNTDSKEEVASCQGNPVMNKKNADFPIPYFQFFFNISSDNQEGLYSLYFHKCVGSDGPTNDQQLFSLDVKITEKNPESYLSAGEIPLPKLYISMAIFFFLSGTVWIHILRKRRNDVFKIHWLMAALPFTKSLSLVFHAIDYHYISSQGFPIEGWAVVYYITHLLKGALLFITIALIGTGWAFIKHILSDKDKKIFMIVIPLQVLANVAYIIIESTEEGTTEYGLWKEILFLVDLLCCGAILFPVVWSIRHLQEASATDGKGKKCLILINFLMDFCVLLIAAINLAKLKLFRHYYVMIVCYIYFTRIIAILIKIAVPFQWKWLYQLLDEMATLVFFVLTGYKFRPASDNPYLQLSQDDEDDLEMEAVVTTSGVMEGMKKVKKVVNGSAEPRGEWESTA</sequence>
<evidence type="ECO:0000313" key="10">
    <source>
        <dbReference type="Proteomes" id="UP000516988"/>
    </source>
</evidence>
<feature type="non-terminal residue" evidence="9">
    <location>
        <position position="1"/>
    </location>
</feature>
<evidence type="ECO:0000313" key="9">
    <source>
        <dbReference type="EMBL" id="NWX51602.1"/>
    </source>
</evidence>
<proteinExistence type="predicted"/>
<evidence type="ECO:0000256" key="7">
    <source>
        <dbReference type="SAM" id="Phobius"/>
    </source>
</evidence>
<dbReference type="PANTHER" id="PTHR21229">
    <property type="entry name" value="LUNG SEVEN TRANSMEMBRANE RECEPTOR"/>
    <property type="match status" value="1"/>
</dbReference>
<feature type="transmembrane region" description="Helical" evidence="7">
    <location>
        <begin position="235"/>
        <end position="254"/>
    </location>
</feature>
<feature type="region of interest" description="Disordered" evidence="6">
    <location>
        <begin position="125"/>
        <end position="157"/>
    </location>
</feature>
<feature type="domain" description="GOST seven transmembrane" evidence="8">
    <location>
        <begin position="231"/>
        <end position="494"/>
    </location>
</feature>
<evidence type="ECO:0000256" key="2">
    <source>
        <dbReference type="ARBA" id="ARBA00022692"/>
    </source>
</evidence>
<keyword evidence="4 7" id="KW-1133">Transmembrane helix</keyword>
<reference evidence="9 10" key="1">
    <citation type="submission" date="2019-09" db="EMBL/GenBank/DDBJ databases">
        <title>Bird 10,000 Genomes (B10K) Project - Family phase.</title>
        <authorList>
            <person name="Zhang G."/>
        </authorList>
    </citation>
    <scope>NUCLEOTIDE SEQUENCE [LARGE SCALE GENOMIC DNA]</scope>
    <source>
        <strain evidence="9">OUT-0004</strain>
    </source>
</reference>
<feature type="non-terminal residue" evidence="9">
    <location>
        <position position="542"/>
    </location>
</feature>
<keyword evidence="2 7" id="KW-0812">Transmembrane</keyword>
<dbReference type="GO" id="GO:0016020">
    <property type="term" value="C:membrane"/>
    <property type="evidence" value="ECO:0007669"/>
    <property type="project" value="UniProtKB-SubCell"/>
</dbReference>
<comment type="subcellular location">
    <subcellularLocation>
        <location evidence="1">Membrane</location>
        <topology evidence="1">Multi-pass membrane protein</topology>
    </subcellularLocation>
</comment>
<feature type="transmembrane region" description="Helical" evidence="7">
    <location>
        <begin position="339"/>
        <end position="357"/>
    </location>
</feature>